<dbReference type="Proteomes" id="UP000799776">
    <property type="component" value="Unassembled WGS sequence"/>
</dbReference>
<dbReference type="InterPro" id="IPR000719">
    <property type="entry name" value="Prot_kinase_dom"/>
</dbReference>
<evidence type="ECO:0000256" key="11">
    <source>
        <dbReference type="ARBA" id="ARBA00030237"/>
    </source>
</evidence>
<keyword evidence="6" id="KW-0547">Nucleotide-binding</keyword>
<keyword evidence="3" id="KW-0813">Transport</keyword>
<dbReference type="GO" id="GO:0034045">
    <property type="term" value="C:phagophore assembly site membrane"/>
    <property type="evidence" value="ECO:0007669"/>
    <property type="project" value="UniProtKB-SubCell"/>
</dbReference>
<dbReference type="Gene3D" id="3.30.200.20">
    <property type="entry name" value="Phosphorylase Kinase, domain 1"/>
    <property type="match status" value="1"/>
</dbReference>
<dbReference type="PROSITE" id="PS50011">
    <property type="entry name" value="PROTEIN_KINASE_DOM"/>
    <property type="match status" value="1"/>
</dbReference>
<dbReference type="EMBL" id="ML978744">
    <property type="protein sequence ID" value="KAF2084191.1"/>
    <property type="molecule type" value="Genomic_DNA"/>
</dbReference>
<keyword evidence="10" id="KW-0072">Autophagy</keyword>
<dbReference type="PANTHER" id="PTHR24348">
    <property type="entry name" value="SERINE/THREONINE-PROTEIN KINASE UNC-51-RELATED"/>
    <property type="match status" value="1"/>
</dbReference>
<accession>A0A9P4HPQ9</accession>
<keyword evidence="17" id="KW-1185">Reference proteome</keyword>
<evidence type="ECO:0000256" key="5">
    <source>
        <dbReference type="ARBA" id="ARBA00022679"/>
    </source>
</evidence>
<evidence type="ECO:0000256" key="3">
    <source>
        <dbReference type="ARBA" id="ARBA00022448"/>
    </source>
</evidence>
<dbReference type="PROSITE" id="PS00108">
    <property type="entry name" value="PROTEIN_KINASE_ST"/>
    <property type="match status" value="1"/>
</dbReference>
<dbReference type="EC" id="2.7.11.1" evidence="2"/>
<evidence type="ECO:0000256" key="2">
    <source>
        <dbReference type="ARBA" id="ARBA00012513"/>
    </source>
</evidence>
<evidence type="ECO:0000256" key="13">
    <source>
        <dbReference type="ARBA" id="ARBA00048679"/>
    </source>
</evidence>
<dbReference type="InterPro" id="IPR045269">
    <property type="entry name" value="Atg1-like"/>
</dbReference>
<dbReference type="Pfam" id="PF21127">
    <property type="entry name" value="ATG1-like_MIT2"/>
    <property type="match status" value="1"/>
</dbReference>
<dbReference type="GO" id="GO:0005829">
    <property type="term" value="C:cytosol"/>
    <property type="evidence" value="ECO:0007669"/>
    <property type="project" value="TreeGrafter"/>
</dbReference>
<feature type="region of interest" description="Disordered" evidence="14">
    <location>
        <begin position="922"/>
        <end position="948"/>
    </location>
</feature>
<dbReference type="SMART" id="SM00220">
    <property type="entry name" value="S_TKc"/>
    <property type="match status" value="1"/>
</dbReference>
<comment type="subcellular location">
    <subcellularLocation>
        <location evidence="1">Preautophagosomal structure membrane</location>
        <topology evidence="1">Peripheral membrane protein</topology>
    </subcellularLocation>
</comment>
<comment type="caution">
    <text evidence="16">The sequence shown here is derived from an EMBL/GenBank/DDBJ whole genome shotgun (WGS) entry which is preliminary data.</text>
</comment>
<dbReference type="GO" id="GO:0010506">
    <property type="term" value="P:regulation of autophagy"/>
    <property type="evidence" value="ECO:0007669"/>
    <property type="project" value="InterPro"/>
</dbReference>
<feature type="compositionally biased region" description="Basic and acidic residues" evidence="14">
    <location>
        <begin position="355"/>
        <end position="388"/>
    </location>
</feature>
<dbReference type="GO" id="GO:0004674">
    <property type="term" value="F:protein serine/threonine kinase activity"/>
    <property type="evidence" value="ECO:0007669"/>
    <property type="project" value="UniProtKB-KW"/>
</dbReference>
<dbReference type="InterPro" id="IPR048941">
    <property type="entry name" value="ATG1-like_MIT2"/>
</dbReference>
<dbReference type="GO" id="GO:0015031">
    <property type="term" value="P:protein transport"/>
    <property type="evidence" value="ECO:0007669"/>
    <property type="project" value="UniProtKB-KW"/>
</dbReference>
<feature type="domain" description="Protein kinase" evidence="15">
    <location>
        <begin position="26"/>
        <end position="346"/>
    </location>
</feature>
<feature type="region of interest" description="Disordered" evidence="14">
    <location>
        <begin position="548"/>
        <end position="617"/>
    </location>
</feature>
<keyword evidence="4" id="KW-0723">Serine/threonine-protein kinase</keyword>
<evidence type="ECO:0000259" key="15">
    <source>
        <dbReference type="PROSITE" id="PS50011"/>
    </source>
</evidence>
<evidence type="ECO:0000256" key="10">
    <source>
        <dbReference type="ARBA" id="ARBA00023006"/>
    </source>
</evidence>
<evidence type="ECO:0000256" key="4">
    <source>
        <dbReference type="ARBA" id="ARBA00022527"/>
    </source>
</evidence>
<dbReference type="InterPro" id="IPR011009">
    <property type="entry name" value="Kinase-like_dom_sf"/>
</dbReference>
<gene>
    <name evidence="16" type="ORF">K490DRAFT_49799</name>
</gene>
<evidence type="ECO:0000313" key="17">
    <source>
        <dbReference type="Proteomes" id="UP000799776"/>
    </source>
</evidence>
<dbReference type="GO" id="GO:0005776">
    <property type="term" value="C:autophagosome"/>
    <property type="evidence" value="ECO:0007669"/>
    <property type="project" value="TreeGrafter"/>
</dbReference>
<dbReference type="InterPro" id="IPR022708">
    <property type="entry name" value="Atg1-like_tMIT"/>
</dbReference>
<dbReference type="FunFam" id="1.10.510.10:FF:000817">
    <property type="entry name" value="Serine/threonine-protein kinase ATG1"/>
    <property type="match status" value="1"/>
</dbReference>
<dbReference type="SUPFAM" id="SSF56112">
    <property type="entry name" value="Protein kinase-like (PK-like)"/>
    <property type="match status" value="1"/>
</dbReference>
<dbReference type="Gene3D" id="1.10.510.10">
    <property type="entry name" value="Transferase(Phosphotransferase) domain 1"/>
    <property type="match status" value="1"/>
</dbReference>
<proteinExistence type="predicted"/>
<dbReference type="GO" id="GO:0005524">
    <property type="term" value="F:ATP binding"/>
    <property type="evidence" value="ECO:0007669"/>
    <property type="project" value="UniProtKB-KW"/>
</dbReference>
<keyword evidence="9" id="KW-0653">Protein transport</keyword>
<feature type="region of interest" description="Disordered" evidence="14">
    <location>
        <begin position="969"/>
        <end position="1007"/>
    </location>
</feature>
<keyword evidence="5" id="KW-0808">Transferase</keyword>
<evidence type="ECO:0000256" key="8">
    <source>
        <dbReference type="ARBA" id="ARBA00022840"/>
    </source>
</evidence>
<feature type="region of interest" description="Disordered" evidence="14">
    <location>
        <begin position="352"/>
        <end position="512"/>
    </location>
</feature>
<keyword evidence="8" id="KW-0067">ATP-binding</keyword>
<dbReference type="PANTHER" id="PTHR24348:SF22">
    <property type="entry name" value="NON-SPECIFIC SERINE_THREONINE PROTEIN KINASE"/>
    <property type="match status" value="1"/>
</dbReference>
<dbReference type="Pfam" id="PF00069">
    <property type="entry name" value="Pkinase"/>
    <property type="match status" value="1"/>
</dbReference>
<feature type="compositionally biased region" description="Polar residues" evidence="14">
    <location>
        <begin position="567"/>
        <end position="585"/>
    </location>
</feature>
<dbReference type="Pfam" id="PF12063">
    <property type="entry name" value="ATG1-like_MIT1"/>
    <property type="match status" value="1"/>
</dbReference>
<evidence type="ECO:0000256" key="9">
    <source>
        <dbReference type="ARBA" id="ARBA00022927"/>
    </source>
</evidence>
<dbReference type="GO" id="GO:0000422">
    <property type="term" value="P:autophagy of mitochondrion"/>
    <property type="evidence" value="ECO:0007669"/>
    <property type="project" value="TreeGrafter"/>
</dbReference>
<evidence type="ECO:0000256" key="7">
    <source>
        <dbReference type="ARBA" id="ARBA00022777"/>
    </source>
</evidence>
<comment type="catalytic activity">
    <reaction evidence="13">
        <text>L-seryl-[protein] + ATP = O-phospho-L-seryl-[protein] + ADP + H(+)</text>
        <dbReference type="Rhea" id="RHEA:17989"/>
        <dbReference type="Rhea" id="RHEA-COMP:9863"/>
        <dbReference type="Rhea" id="RHEA-COMP:11604"/>
        <dbReference type="ChEBI" id="CHEBI:15378"/>
        <dbReference type="ChEBI" id="CHEBI:29999"/>
        <dbReference type="ChEBI" id="CHEBI:30616"/>
        <dbReference type="ChEBI" id="CHEBI:83421"/>
        <dbReference type="ChEBI" id="CHEBI:456216"/>
        <dbReference type="EC" id="2.7.11.1"/>
    </reaction>
</comment>
<reference evidence="16" key="1">
    <citation type="journal article" date="2020" name="Stud. Mycol.">
        <title>101 Dothideomycetes genomes: a test case for predicting lifestyles and emergence of pathogens.</title>
        <authorList>
            <person name="Haridas S."/>
            <person name="Albert R."/>
            <person name="Binder M."/>
            <person name="Bloem J."/>
            <person name="Labutti K."/>
            <person name="Salamov A."/>
            <person name="Andreopoulos B."/>
            <person name="Baker S."/>
            <person name="Barry K."/>
            <person name="Bills G."/>
            <person name="Bluhm B."/>
            <person name="Cannon C."/>
            <person name="Castanera R."/>
            <person name="Culley D."/>
            <person name="Daum C."/>
            <person name="Ezra D."/>
            <person name="Gonzalez J."/>
            <person name="Henrissat B."/>
            <person name="Kuo A."/>
            <person name="Liang C."/>
            <person name="Lipzen A."/>
            <person name="Lutzoni F."/>
            <person name="Magnuson J."/>
            <person name="Mondo S."/>
            <person name="Nolan M."/>
            <person name="Ohm R."/>
            <person name="Pangilinan J."/>
            <person name="Park H.-J."/>
            <person name="Ramirez L."/>
            <person name="Alfaro M."/>
            <person name="Sun H."/>
            <person name="Tritt A."/>
            <person name="Yoshinaga Y."/>
            <person name="Zwiers L.-H."/>
            <person name="Turgeon B."/>
            <person name="Goodwin S."/>
            <person name="Spatafora J."/>
            <person name="Crous P."/>
            <person name="Grigoriev I."/>
        </authorList>
    </citation>
    <scope>NUCLEOTIDE SEQUENCE</scope>
    <source>
        <strain evidence="16">CBS 121410</strain>
    </source>
</reference>
<feature type="compositionally biased region" description="Basic and acidic residues" evidence="14">
    <location>
        <begin position="492"/>
        <end position="512"/>
    </location>
</feature>
<evidence type="ECO:0000256" key="14">
    <source>
        <dbReference type="SAM" id="MobiDB-lite"/>
    </source>
</evidence>
<feature type="compositionally biased region" description="Polar residues" evidence="14">
    <location>
        <begin position="986"/>
        <end position="1007"/>
    </location>
</feature>
<keyword evidence="7 16" id="KW-0418">Kinase</keyword>
<dbReference type="GO" id="GO:0034727">
    <property type="term" value="P:piecemeal microautophagy of the nucleus"/>
    <property type="evidence" value="ECO:0007669"/>
    <property type="project" value="TreeGrafter"/>
</dbReference>
<evidence type="ECO:0000256" key="12">
    <source>
        <dbReference type="ARBA" id="ARBA00047899"/>
    </source>
</evidence>
<organism evidence="16 17">
    <name type="scientific">Saccharata proteae CBS 121410</name>
    <dbReference type="NCBI Taxonomy" id="1314787"/>
    <lineage>
        <taxon>Eukaryota</taxon>
        <taxon>Fungi</taxon>
        <taxon>Dikarya</taxon>
        <taxon>Ascomycota</taxon>
        <taxon>Pezizomycotina</taxon>
        <taxon>Dothideomycetes</taxon>
        <taxon>Dothideomycetes incertae sedis</taxon>
        <taxon>Botryosphaeriales</taxon>
        <taxon>Saccharataceae</taxon>
        <taxon>Saccharata</taxon>
    </lineage>
</organism>
<name>A0A9P4HPQ9_9PEZI</name>
<dbReference type="OrthoDB" id="346907at2759"/>
<evidence type="ECO:0000313" key="16">
    <source>
        <dbReference type="EMBL" id="KAF2084191.1"/>
    </source>
</evidence>
<feature type="compositionally biased region" description="Basic and acidic residues" evidence="14">
    <location>
        <begin position="594"/>
        <end position="610"/>
    </location>
</feature>
<evidence type="ECO:0000256" key="1">
    <source>
        <dbReference type="ARBA" id="ARBA00004623"/>
    </source>
</evidence>
<dbReference type="GO" id="GO:0000045">
    <property type="term" value="P:autophagosome assembly"/>
    <property type="evidence" value="ECO:0007669"/>
    <property type="project" value="TreeGrafter"/>
</dbReference>
<dbReference type="AlphaFoldDB" id="A0A9P4HPQ9"/>
<dbReference type="GO" id="GO:0042594">
    <property type="term" value="P:response to starvation"/>
    <property type="evidence" value="ECO:0007669"/>
    <property type="project" value="TreeGrafter"/>
</dbReference>
<dbReference type="InterPro" id="IPR008271">
    <property type="entry name" value="Ser/Thr_kinase_AS"/>
</dbReference>
<feature type="compositionally biased region" description="Low complexity" evidence="14">
    <location>
        <begin position="398"/>
        <end position="444"/>
    </location>
</feature>
<protein>
    <recommendedName>
        <fullName evidence="2">non-specific serine/threonine protein kinase</fullName>
        <ecNumber evidence="2">2.7.11.1</ecNumber>
    </recommendedName>
    <alternativeName>
        <fullName evidence="11">Autophagy-related protein 1</fullName>
    </alternativeName>
</protein>
<sequence length="1007" mass="110517">MAAPSHAPSPRRVASHADSDTMIGPFLRLESIGKGSFAQVYRGVHTVSLRLLFAPPTLHLQSKQRSLVAIKSVTVSKLNKKLKDNLFTEIQILRSLNHPHIVALIDCKEATAYMHIVMEFCELGDLSTFIKKRTTLADHPATADMMRKYPNPPVGGLNEVIARHFLKQLASAMEFLRAKNYVHRDLKPQNLLLNPSPYFYEAHRPEAMPMAAAENSMVPAVGIMSLPMLKVADFGFARFLPATSLAETLCGSPLYMAPEILRYEKYDSKADLWSAGTVLHEMLMGKPPFRASNHVELLRKIEKQDDRIRFDEVHISRDMKSLVRALLKKTPTERMSYEAFFDDIVVRGDIPGLAPEDRPKERDEIQPEGKPGSTEKPERTERPEEHVTGRSSVDPAYSSSPRQRPSPSSRQTYNAPAAPPASSNARRYSNSPLPQAQERPPQAQQERRPAMTSHATAPARPAFSQDRPTSAAAVTLARRSSRHSPSPGSSMLREHFERERNPQRAEEQVAREARDRVAQEIAFERDYVLVEKKSVEVNAFADELAASPQFHRDRPRSPQHGAMVRRATTQGNPTSTTGAQATPSRAIQIASGRQRPESIHQRASSYDRRYGPSPGSATSAISKALNMASYRVFGIGASPPSGRGPSPPKGYSAFPMYPTAQNNSVLLIGEGGKSVSTAGKDKDTRTLEIVEELAHRSHVIYGFAEVKYKQLLPAPPSDQGLGIVHGGAGRSEGDANPAFDDDLTVDAILTISEEALVLYVKALSLLAKSVDLAGTWWGQRNKGEAAGDGMSARSSPANANVVAIGAKMNHVVQWVRARFNECVEKSEFVGRKLQDAQKQLPVDHPFHPSNLPSTSTSIGSAGTSAENIHLPTGITAEKLMYDRAIEMSRQAAVNELVNEDLPGCELNYATAIRMLEAILDGEEESSTRRSGASKRDGKQGEVAIDGLETEDRQEVMKLIDSMRTRLKALKKKMEAQRAGKRASITAAPSSQGRSSPSTTPLTAHTPQ</sequence>
<dbReference type="GO" id="GO:0061709">
    <property type="term" value="P:reticulophagy"/>
    <property type="evidence" value="ECO:0007669"/>
    <property type="project" value="TreeGrafter"/>
</dbReference>
<evidence type="ECO:0000256" key="6">
    <source>
        <dbReference type="ARBA" id="ARBA00022741"/>
    </source>
</evidence>
<comment type="catalytic activity">
    <reaction evidence="12">
        <text>L-threonyl-[protein] + ATP = O-phospho-L-threonyl-[protein] + ADP + H(+)</text>
        <dbReference type="Rhea" id="RHEA:46608"/>
        <dbReference type="Rhea" id="RHEA-COMP:11060"/>
        <dbReference type="Rhea" id="RHEA-COMP:11605"/>
        <dbReference type="ChEBI" id="CHEBI:15378"/>
        <dbReference type="ChEBI" id="CHEBI:30013"/>
        <dbReference type="ChEBI" id="CHEBI:30616"/>
        <dbReference type="ChEBI" id="CHEBI:61977"/>
        <dbReference type="ChEBI" id="CHEBI:456216"/>
        <dbReference type="EC" id="2.7.11.1"/>
    </reaction>
</comment>